<evidence type="ECO:0000313" key="2">
    <source>
        <dbReference type="EMBL" id="SHK15122.1"/>
    </source>
</evidence>
<dbReference type="Gene3D" id="3.30.1330.40">
    <property type="entry name" value="RutC-like"/>
    <property type="match status" value="1"/>
</dbReference>
<dbReference type="GO" id="GO:0005829">
    <property type="term" value="C:cytosol"/>
    <property type="evidence" value="ECO:0007669"/>
    <property type="project" value="TreeGrafter"/>
</dbReference>
<proteinExistence type="inferred from homology"/>
<dbReference type="Pfam" id="PF01042">
    <property type="entry name" value="Ribonuc_L-PSP"/>
    <property type="match status" value="1"/>
</dbReference>
<dbReference type="InterPro" id="IPR035959">
    <property type="entry name" value="RutC-like_sf"/>
</dbReference>
<dbReference type="PANTHER" id="PTHR11803">
    <property type="entry name" value="2-IMINOBUTANOATE/2-IMINOPROPANOATE DEAMINASE RIDA"/>
    <property type="match status" value="1"/>
</dbReference>
<evidence type="ECO:0000313" key="3">
    <source>
        <dbReference type="Proteomes" id="UP000183947"/>
    </source>
</evidence>
<dbReference type="EMBL" id="FRAS01000001">
    <property type="protein sequence ID" value="SHK15122.1"/>
    <property type="molecule type" value="Genomic_DNA"/>
</dbReference>
<dbReference type="FunFam" id="3.30.1330.40:FF:000001">
    <property type="entry name" value="L-PSP family endoribonuclease"/>
    <property type="match status" value="1"/>
</dbReference>
<dbReference type="GO" id="GO:0019239">
    <property type="term" value="F:deaminase activity"/>
    <property type="evidence" value="ECO:0007669"/>
    <property type="project" value="TreeGrafter"/>
</dbReference>
<gene>
    <name evidence="2" type="ORF">SAMN02746009_00445</name>
</gene>
<dbReference type="Proteomes" id="UP000183947">
    <property type="component" value="Unassembled WGS sequence"/>
</dbReference>
<organism evidence="2 3">
    <name type="scientific">Hymenobacter psychrotolerans DSM 18569</name>
    <dbReference type="NCBI Taxonomy" id="1121959"/>
    <lineage>
        <taxon>Bacteria</taxon>
        <taxon>Pseudomonadati</taxon>
        <taxon>Bacteroidota</taxon>
        <taxon>Cytophagia</taxon>
        <taxon>Cytophagales</taxon>
        <taxon>Hymenobacteraceae</taxon>
        <taxon>Hymenobacter</taxon>
    </lineage>
</organism>
<sequence>MPHSVVYSAQAPAPIGPYSQAVQAGNTVYVSGQIALDATTGQLVGDGDVAQETHQVMRNMQAVLQAAGLTLRDVVKCSIFVKDLGNFGTINDIYGSYFEADYAPARETVEVSRLPKDVQVEISCVAVKG</sequence>
<dbReference type="RefSeq" id="WP_073281039.1">
    <property type="nucleotide sequence ID" value="NZ_FRAS01000001.1"/>
</dbReference>
<comment type="similarity">
    <text evidence="1">Belongs to the RutC family.</text>
</comment>
<dbReference type="SUPFAM" id="SSF55298">
    <property type="entry name" value="YjgF-like"/>
    <property type="match status" value="1"/>
</dbReference>
<dbReference type="OrthoDB" id="9803101at2"/>
<dbReference type="CDD" id="cd00448">
    <property type="entry name" value="YjgF_YER057c_UK114_family"/>
    <property type="match status" value="1"/>
</dbReference>
<protein>
    <submittedName>
        <fullName evidence="2">Endoribonuclease L-PSP</fullName>
    </submittedName>
</protein>
<dbReference type="InterPro" id="IPR006175">
    <property type="entry name" value="YjgF/YER057c/UK114"/>
</dbReference>
<dbReference type="NCBIfam" id="TIGR00004">
    <property type="entry name" value="Rid family detoxifying hydrolase"/>
    <property type="match status" value="1"/>
</dbReference>
<dbReference type="AlphaFoldDB" id="A0A1M6Q4G9"/>
<evidence type="ECO:0000256" key="1">
    <source>
        <dbReference type="ARBA" id="ARBA00010552"/>
    </source>
</evidence>
<reference evidence="3" key="1">
    <citation type="submission" date="2016-11" db="EMBL/GenBank/DDBJ databases">
        <authorList>
            <person name="Varghese N."/>
            <person name="Submissions S."/>
        </authorList>
    </citation>
    <scope>NUCLEOTIDE SEQUENCE [LARGE SCALE GENOMIC DNA]</scope>
    <source>
        <strain evidence="3">DSM 18569</strain>
    </source>
</reference>
<dbReference type="STRING" id="1121959.SAMN02746009_00445"/>
<dbReference type="InterPro" id="IPR006056">
    <property type="entry name" value="RidA"/>
</dbReference>
<accession>A0A1M6Q4G9</accession>
<dbReference type="PANTHER" id="PTHR11803:SF58">
    <property type="entry name" value="PROTEIN HMF1-RELATED"/>
    <property type="match status" value="1"/>
</dbReference>
<keyword evidence="3" id="KW-1185">Reference proteome</keyword>
<name>A0A1M6Q4G9_9BACT</name>